<sequence>MEPITTAIVAAVNVGLSKITEAGIIDLYNGVKNAIARRFGADSKLEKAIKNVEDDPESAGYKMNLDDQIVKAGADKDPDILDAVKQLLAAVEKLERQQPGKTGVTLRDIEAAASVIIRNITTPDGGVHAERIIAKTGNVEISDIHVQGGGQASPK</sequence>
<proteinExistence type="predicted"/>
<dbReference type="HOGENOM" id="CLU_1692042_0_0_0"/>
<accession>A0A081BML3</accession>
<dbReference type="Proteomes" id="UP000030700">
    <property type="component" value="Unassembled WGS sequence"/>
</dbReference>
<evidence type="ECO:0000313" key="2">
    <source>
        <dbReference type="Proteomes" id="UP000030700"/>
    </source>
</evidence>
<organism evidence="1">
    <name type="scientific">Candidatus Moduliflexus flocculans</name>
    <dbReference type="NCBI Taxonomy" id="1499966"/>
    <lineage>
        <taxon>Bacteria</taxon>
        <taxon>Candidatus Moduliflexota</taxon>
        <taxon>Candidatus Moduliflexia</taxon>
        <taxon>Candidatus Moduliflexales</taxon>
        <taxon>Candidatus Moduliflexaceae</taxon>
    </lineage>
</organism>
<name>A0A081BML3_9BACT</name>
<dbReference type="EMBL" id="DF820457">
    <property type="protein sequence ID" value="GAK51629.1"/>
    <property type="molecule type" value="Genomic_DNA"/>
</dbReference>
<reference evidence="1" key="1">
    <citation type="journal article" date="2015" name="PeerJ">
        <title>First genomic representation of candidate bacterial phylum KSB3 points to enhanced environmental sensing as a trigger of wastewater bulking.</title>
        <authorList>
            <person name="Sekiguchi Y."/>
            <person name="Ohashi A."/>
            <person name="Parks D.H."/>
            <person name="Yamauchi T."/>
            <person name="Tyson G.W."/>
            <person name="Hugenholtz P."/>
        </authorList>
    </citation>
    <scope>NUCLEOTIDE SEQUENCE [LARGE SCALE GENOMIC DNA]</scope>
</reference>
<evidence type="ECO:0000313" key="1">
    <source>
        <dbReference type="EMBL" id="GAK51629.1"/>
    </source>
</evidence>
<gene>
    <name evidence="1" type="ORF">U14_02874</name>
</gene>
<keyword evidence="2" id="KW-1185">Reference proteome</keyword>
<protein>
    <submittedName>
        <fullName evidence="1">Uncharacterized protein</fullName>
    </submittedName>
</protein>
<dbReference type="AlphaFoldDB" id="A0A081BML3"/>